<accession>A0ABS2NMW1</accession>
<evidence type="ECO:0000259" key="1">
    <source>
        <dbReference type="Pfam" id="PF14343"/>
    </source>
</evidence>
<keyword evidence="3" id="KW-1185">Reference proteome</keyword>
<dbReference type="EMBL" id="JAFBEE010000003">
    <property type="protein sequence ID" value="MBM7614196.1"/>
    <property type="molecule type" value="Genomic_DNA"/>
</dbReference>
<dbReference type="Proteomes" id="UP001314796">
    <property type="component" value="Unassembled WGS sequence"/>
</dbReference>
<dbReference type="InterPro" id="IPR025748">
    <property type="entry name" value="PrcB_C_dom"/>
</dbReference>
<protein>
    <recommendedName>
        <fullName evidence="1">PrcB C-terminal domain-containing protein</fullName>
    </recommendedName>
</protein>
<evidence type="ECO:0000313" key="2">
    <source>
        <dbReference type="EMBL" id="MBM7614196.1"/>
    </source>
</evidence>
<reference evidence="2 3" key="1">
    <citation type="submission" date="2021-01" db="EMBL/GenBank/DDBJ databases">
        <title>Genomic Encyclopedia of Type Strains, Phase IV (KMG-IV): sequencing the most valuable type-strain genomes for metagenomic binning, comparative biology and taxonomic classification.</title>
        <authorList>
            <person name="Goeker M."/>
        </authorList>
    </citation>
    <scope>NUCLEOTIDE SEQUENCE [LARGE SCALE GENOMIC DNA]</scope>
    <source>
        <strain evidence="2 3">DSM 25890</strain>
    </source>
</reference>
<feature type="domain" description="PrcB C-terminal" evidence="1">
    <location>
        <begin position="29"/>
        <end position="80"/>
    </location>
</feature>
<gene>
    <name evidence="2" type="ORF">JOC73_000707</name>
</gene>
<name>A0ABS2NMW1_9FIRM</name>
<sequence>MNILLDSSNEIMEDVSFQVLKLSDNKIKIMVHWNQTPSTGYKIKIEEVKFEENKIKVLYKKYKPREDSINCQVISRPVDIWEGMVEGEYDEYYVALVDQ</sequence>
<organism evidence="2 3">
    <name type="scientific">Alkaliphilus hydrothermalis</name>
    <dbReference type="NCBI Taxonomy" id="1482730"/>
    <lineage>
        <taxon>Bacteria</taxon>
        <taxon>Bacillati</taxon>
        <taxon>Bacillota</taxon>
        <taxon>Clostridia</taxon>
        <taxon>Peptostreptococcales</taxon>
        <taxon>Natronincolaceae</taxon>
        <taxon>Alkaliphilus</taxon>
    </lineage>
</organism>
<dbReference type="Pfam" id="PF14343">
    <property type="entry name" value="PrcB_C"/>
    <property type="match status" value="1"/>
</dbReference>
<evidence type="ECO:0000313" key="3">
    <source>
        <dbReference type="Proteomes" id="UP001314796"/>
    </source>
</evidence>
<proteinExistence type="predicted"/>
<dbReference type="RefSeq" id="WP_204400473.1">
    <property type="nucleotide sequence ID" value="NZ_JAFBEE010000003.1"/>
</dbReference>
<comment type="caution">
    <text evidence="2">The sequence shown here is derived from an EMBL/GenBank/DDBJ whole genome shotgun (WGS) entry which is preliminary data.</text>
</comment>